<evidence type="ECO:0000259" key="7">
    <source>
        <dbReference type="Pfam" id="PF02016"/>
    </source>
</evidence>
<dbReference type="GO" id="GO:0008236">
    <property type="term" value="F:serine-type peptidase activity"/>
    <property type="evidence" value="ECO:0007669"/>
    <property type="project" value="UniProtKB-KW"/>
</dbReference>
<evidence type="ECO:0000256" key="3">
    <source>
        <dbReference type="ARBA" id="ARBA00022670"/>
    </source>
</evidence>
<keyword evidence="4 9" id="KW-0378">Hydrolase</keyword>
<reference evidence="9 10" key="2">
    <citation type="journal article" date="2017" name="Genome Announc.">
        <title>Draft genome sequence of Aquitalea magnusonii strain H3, a plant growth-promoting bacterium of duckweed Lemna minor.</title>
        <authorList>
            <person name="Ishizawa H."/>
            <person name="Kuroda M."/>
            <person name="Ike M."/>
        </authorList>
    </citation>
    <scope>NUCLEOTIDE SEQUENCE [LARGE SCALE GENOMIC DNA]</scope>
    <source>
        <strain evidence="9 10">H3</strain>
    </source>
</reference>
<dbReference type="Gene3D" id="3.40.50.10740">
    <property type="entry name" value="Class I glutamine amidotransferase-like"/>
    <property type="match status" value="1"/>
</dbReference>
<dbReference type="PROSITE" id="PS51318">
    <property type="entry name" value="TAT"/>
    <property type="match status" value="1"/>
</dbReference>
<dbReference type="PIRSF" id="PIRSF028757">
    <property type="entry name" value="LD-carboxypeptidase"/>
    <property type="match status" value="1"/>
</dbReference>
<comment type="similarity">
    <text evidence="1">Belongs to the peptidase S66 family.</text>
</comment>
<dbReference type="Gene3D" id="3.50.30.60">
    <property type="entry name" value="LD-carboxypeptidase A C-terminal domain-like"/>
    <property type="match status" value="1"/>
</dbReference>
<dbReference type="GO" id="GO:0006508">
    <property type="term" value="P:proteolysis"/>
    <property type="evidence" value="ECO:0007669"/>
    <property type="project" value="UniProtKB-KW"/>
</dbReference>
<accession>A0A3G9GFS0</accession>
<dbReference type="SUPFAM" id="SSF52317">
    <property type="entry name" value="Class I glutamine amidotransferase-like"/>
    <property type="match status" value="1"/>
</dbReference>
<dbReference type="KEGG" id="amah:DLM_1472"/>
<evidence type="ECO:0000256" key="5">
    <source>
        <dbReference type="ARBA" id="ARBA00022825"/>
    </source>
</evidence>
<keyword evidence="2 9" id="KW-0121">Carboxypeptidase</keyword>
<dbReference type="GO" id="GO:0106415">
    <property type="term" value="F:muramoyltetrapeptide carboxypeptidase activity"/>
    <property type="evidence" value="ECO:0007669"/>
    <property type="project" value="UniProtKB-EC"/>
</dbReference>
<dbReference type="InterPro" id="IPR027461">
    <property type="entry name" value="Carboxypeptidase_A_C_sf"/>
</dbReference>
<gene>
    <name evidence="9" type="ORF">DLM_1472</name>
</gene>
<organism evidence="9 10">
    <name type="scientific">Aquitalea magnusonii</name>
    <dbReference type="NCBI Taxonomy" id="332411"/>
    <lineage>
        <taxon>Bacteria</taxon>
        <taxon>Pseudomonadati</taxon>
        <taxon>Pseudomonadota</taxon>
        <taxon>Betaproteobacteria</taxon>
        <taxon>Neisseriales</taxon>
        <taxon>Chromobacteriaceae</taxon>
        <taxon>Aquitalea</taxon>
    </lineage>
</organism>
<protein>
    <submittedName>
        <fullName evidence="9">Muramoyltetrapeptide carboxypeptidase</fullName>
        <ecNumber evidence="9">3.4.17.13</ecNumber>
    </submittedName>
</protein>
<proteinExistence type="inferred from homology"/>
<reference evidence="10" key="3">
    <citation type="journal article" date="2017" name="Plant Physiol. Biochem.">
        <title>Differential oxidative and antioxidative response of duckweed Lemna minor toward plant growth promoting/inhibiting bacteria.</title>
        <authorList>
            <person name="Ishizawa H."/>
            <person name="Kuroda M."/>
            <person name="Morikawa M."/>
            <person name="Ike M."/>
        </authorList>
    </citation>
    <scope>NUCLEOTIDE SEQUENCE [LARGE SCALE GENOMIC DNA]</scope>
    <source>
        <strain evidence="10">H3</strain>
    </source>
</reference>
<feature type="domain" description="LD-carboxypeptidase N-terminal" evidence="7">
    <location>
        <begin position="51"/>
        <end position="173"/>
    </location>
</feature>
<dbReference type="SUPFAM" id="SSF141986">
    <property type="entry name" value="LD-carboxypeptidase A C-terminal domain-like"/>
    <property type="match status" value="1"/>
</dbReference>
<dbReference type="PANTHER" id="PTHR30237">
    <property type="entry name" value="MURAMOYLTETRAPEPTIDE CARBOXYPEPTIDASE"/>
    <property type="match status" value="1"/>
</dbReference>
<dbReference type="PANTHER" id="PTHR30237:SF2">
    <property type="entry name" value="MUREIN TETRAPEPTIDE CARBOXYPEPTIDASE"/>
    <property type="match status" value="1"/>
</dbReference>
<keyword evidence="10" id="KW-1185">Reference proteome</keyword>
<dbReference type="InterPro" id="IPR027478">
    <property type="entry name" value="LdcA_N"/>
</dbReference>
<dbReference type="InterPro" id="IPR006311">
    <property type="entry name" value="TAT_signal"/>
</dbReference>
<evidence type="ECO:0000259" key="8">
    <source>
        <dbReference type="Pfam" id="PF17676"/>
    </source>
</evidence>
<dbReference type="Pfam" id="PF02016">
    <property type="entry name" value="Peptidase_S66"/>
    <property type="match status" value="1"/>
</dbReference>
<dbReference type="Pfam" id="PF17676">
    <property type="entry name" value="Peptidase_S66C"/>
    <property type="match status" value="1"/>
</dbReference>
<dbReference type="EC" id="3.4.17.13" evidence="9"/>
<evidence type="ECO:0000256" key="6">
    <source>
        <dbReference type="PIRSR" id="PIRSR028757-1"/>
    </source>
</evidence>
<evidence type="ECO:0000256" key="4">
    <source>
        <dbReference type="ARBA" id="ARBA00022801"/>
    </source>
</evidence>
<dbReference type="Proteomes" id="UP000198290">
    <property type="component" value="Chromosome"/>
</dbReference>
<feature type="active site" description="Charge relay system" evidence="6">
    <location>
        <position position="248"/>
    </location>
</feature>
<feature type="active site" description="Charge relay system" evidence="6">
    <location>
        <position position="319"/>
    </location>
</feature>
<dbReference type="RefSeq" id="WP_231960125.1">
    <property type="nucleotide sequence ID" value="NZ_AP018823.1"/>
</dbReference>
<evidence type="ECO:0000313" key="10">
    <source>
        <dbReference type="Proteomes" id="UP000198290"/>
    </source>
</evidence>
<sequence>MPTNIMTRRKLLQYGLGTAGAMLLQACGTALQRSATVKPAHSTMPLQTQEIALLACSGTLPNALQRQHGVERLQQAGFNISNRSAIDRQYQRFAGTDQERLQDLNHLTQRQDMPRMLLAGRGGYGACRLLPYIDYARLCPMLKEAGTQIMGYSDFTAIQLALLAKGGVGSFAGPMLYSDFGGRKLSPMTMQHFIQATTTENWTVSTPTPQASTATGEGIFWGGNLSVLSSLVGSPYLPDIRGGLLFLEDVGEQPYRLERMLQQLYLAGILQRQKAIFLGDFAMGRIVDAYDAGYTLDTVIAQIRSQLNIPVFTGIPFGHIHDKTTLPLGYPARFTANETGLSLTFSHYPVQPASGLTLERLLTES</sequence>
<feature type="domain" description="LD-carboxypeptidase C-terminal" evidence="8">
    <location>
        <begin position="217"/>
        <end position="333"/>
    </location>
</feature>
<dbReference type="AlphaFoldDB" id="A0A3G9GFS0"/>
<name>A0A3G9GFS0_9NEIS</name>
<dbReference type="InterPro" id="IPR029062">
    <property type="entry name" value="Class_I_gatase-like"/>
</dbReference>
<dbReference type="EMBL" id="AP018823">
    <property type="protein sequence ID" value="BBF85091.1"/>
    <property type="molecule type" value="Genomic_DNA"/>
</dbReference>
<keyword evidence="3" id="KW-0645">Protease</keyword>
<reference evidence="10" key="1">
    <citation type="journal article" date="2017" name="Biotechnol. Biofuels">
        <title>Evaluation of environmental bacterial communities as a factor affecting the growth of duckweed Lemna minor.</title>
        <authorList>
            <person name="Ishizawa H."/>
            <person name="Kuroda M."/>
            <person name="Morikawa M."/>
            <person name="Ike M."/>
        </authorList>
    </citation>
    <scope>NUCLEOTIDE SEQUENCE [LARGE SCALE GENOMIC DNA]</scope>
    <source>
        <strain evidence="10">H3</strain>
    </source>
</reference>
<evidence type="ECO:0000256" key="1">
    <source>
        <dbReference type="ARBA" id="ARBA00010233"/>
    </source>
</evidence>
<keyword evidence="5" id="KW-0720">Serine protease</keyword>
<evidence type="ECO:0000256" key="2">
    <source>
        <dbReference type="ARBA" id="ARBA00022645"/>
    </source>
</evidence>
<dbReference type="CDD" id="cd07025">
    <property type="entry name" value="Peptidase_S66"/>
    <property type="match status" value="1"/>
</dbReference>
<feature type="active site" description="Nucleophile" evidence="6">
    <location>
        <position position="153"/>
    </location>
</feature>
<dbReference type="InterPro" id="IPR003507">
    <property type="entry name" value="S66_fam"/>
</dbReference>
<dbReference type="STRING" id="332411.VI06_20595"/>
<dbReference type="InterPro" id="IPR040449">
    <property type="entry name" value="Peptidase_S66_N"/>
</dbReference>
<dbReference type="InterPro" id="IPR040921">
    <property type="entry name" value="Peptidase_S66C"/>
</dbReference>
<evidence type="ECO:0000313" key="9">
    <source>
        <dbReference type="EMBL" id="BBF85091.1"/>
    </source>
</evidence>